<dbReference type="InterPro" id="IPR012677">
    <property type="entry name" value="Nucleotide-bd_a/b_plait_sf"/>
</dbReference>
<feature type="compositionally biased region" description="Basic residues" evidence="2">
    <location>
        <begin position="186"/>
        <end position="196"/>
    </location>
</feature>
<reference evidence="4 5" key="3">
    <citation type="journal article" date="2016" name="Sci. Rep.">
        <title>Genome-wide diversity and gene expression profiling of Babesia microti isolates identify polymorphic genes that mediate host-pathogen interactions.</title>
        <authorList>
            <person name="Silva J.C."/>
            <person name="Cornillot E."/>
            <person name="McCracken C."/>
            <person name="Usmani-Brown S."/>
            <person name="Dwivedi A."/>
            <person name="Ifeonu O.O."/>
            <person name="Crabtree J."/>
            <person name="Gotia H.T."/>
            <person name="Virji A.Z."/>
            <person name="Reynes C."/>
            <person name="Colinge J."/>
            <person name="Kumar V."/>
            <person name="Lawres L."/>
            <person name="Pazzi J.E."/>
            <person name="Pablo J.V."/>
            <person name="Hung C."/>
            <person name="Brancato J."/>
            <person name="Kumari P."/>
            <person name="Orvis J."/>
            <person name="Tretina K."/>
            <person name="Chibucos M."/>
            <person name="Ott S."/>
            <person name="Sadzewicz L."/>
            <person name="Sengamalay N."/>
            <person name="Shetty A.C."/>
            <person name="Su Q."/>
            <person name="Tallon L."/>
            <person name="Fraser C.M."/>
            <person name="Frutos R."/>
            <person name="Molina D.M."/>
            <person name="Krause P.J."/>
            <person name="Ben Mamoun C."/>
        </authorList>
    </citation>
    <scope>NUCLEOTIDE SEQUENCE [LARGE SCALE GENOMIC DNA]</scope>
    <source>
        <strain evidence="4 5">RI</strain>
    </source>
</reference>
<evidence type="ECO:0000259" key="3">
    <source>
        <dbReference type="PROSITE" id="PS50102"/>
    </source>
</evidence>
<evidence type="ECO:0000256" key="1">
    <source>
        <dbReference type="PROSITE-ProRule" id="PRU00176"/>
    </source>
</evidence>
<feature type="compositionally biased region" description="Basic and acidic residues" evidence="2">
    <location>
        <begin position="1"/>
        <end position="28"/>
    </location>
</feature>
<name>A0A1R4AB89_BABMR</name>
<dbReference type="InterPro" id="IPR035979">
    <property type="entry name" value="RBD_domain_sf"/>
</dbReference>
<protein>
    <submittedName>
        <fullName evidence="4">Serine/arginine-rich splicing factor 8</fullName>
    </submittedName>
</protein>
<feature type="compositionally biased region" description="Basic and acidic residues" evidence="2">
    <location>
        <begin position="151"/>
        <end position="167"/>
    </location>
</feature>
<dbReference type="SMART" id="SM00360">
    <property type="entry name" value="RRM"/>
    <property type="match status" value="1"/>
</dbReference>
<proteinExistence type="predicted"/>
<dbReference type="SUPFAM" id="SSF54928">
    <property type="entry name" value="RNA-binding domain, RBD"/>
    <property type="match status" value="1"/>
</dbReference>
<dbReference type="RefSeq" id="XP_021338446.1">
    <property type="nucleotide sequence ID" value="XM_021481858.1"/>
</dbReference>
<feature type="region of interest" description="Disordered" evidence="2">
    <location>
        <begin position="118"/>
        <end position="196"/>
    </location>
</feature>
<feature type="region of interest" description="Disordered" evidence="2">
    <location>
        <begin position="1"/>
        <end position="32"/>
    </location>
</feature>
<dbReference type="GO" id="GO:0003723">
    <property type="term" value="F:RNA binding"/>
    <property type="evidence" value="ECO:0007669"/>
    <property type="project" value="UniProtKB-UniRule"/>
</dbReference>
<dbReference type="KEGG" id="bmic:BMR1_03g00685"/>
<dbReference type="Pfam" id="PF00076">
    <property type="entry name" value="RRM_1"/>
    <property type="match status" value="1"/>
</dbReference>
<dbReference type="Gene3D" id="3.30.70.330">
    <property type="match status" value="1"/>
</dbReference>
<dbReference type="VEuPathDB" id="PiroplasmaDB:BMR1_03g00685"/>
<sequence>MSDHSPQTLDDRDGSNRNFNRDRDDRPSYRGGRTMSLLVRNLKYETTPEILREAFEKFGPIRDVYIPLEYYTKKPRGFGFVEFHDFRDANMALREMDGGELDGNKIEVFAAKRGRSDPYQMKYRERRVRNTYRRSRSSSRGRRSRYRSRSRSGDRRNGYSRRYDRRPNRYSRSRSPQRISYDNRRSHSVASRRSRS</sequence>
<evidence type="ECO:0000313" key="4">
    <source>
        <dbReference type="EMBL" id="SJK86266.1"/>
    </source>
</evidence>
<dbReference type="OrthoDB" id="439808at2759"/>
<dbReference type="PANTHER" id="PTHR48034">
    <property type="entry name" value="TRANSFORMER-2 SEX-DETERMINING PROTEIN-RELATED"/>
    <property type="match status" value="1"/>
</dbReference>
<accession>A0A1R4AB89</accession>
<dbReference type="PROSITE" id="PS50102">
    <property type="entry name" value="RRM"/>
    <property type="match status" value="1"/>
</dbReference>
<dbReference type="Proteomes" id="UP000002899">
    <property type="component" value="Chromosome III"/>
</dbReference>
<reference evidence="4 5" key="1">
    <citation type="journal article" date="2012" name="Nucleic Acids Res.">
        <title>Sequencing of the smallest Apicomplexan genome from the human pathogen Babesia microti.</title>
        <authorList>
            <person name="Cornillot E."/>
            <person name="Hadj-Kaddour K."/>
            <person name="Dassouli A."/>
            <person name="Noel B."/>
            <person name="Ranwez V."/>
            <person name="Vacherie B."/>
            <person name="Augagneur Y."/>
            <person name="Bres V."/>
            <person name="Duclos A."/>
            <person name="Randazzo S."/>
            <person name="Carcy B."/>
            <person name="Debierre-Grockiego F."/>
            <person name="Delbecq S."/>
            <person name="Moubri-Menage K."/>
            <person name="Shams-Eldin H."/>
            <person name="Usmani-Brown S."/>
            <person name="Bringaud F."/>
            <person name="Wincker P."/>
            <person name="Vivares C.P."/>
            <person name="Schwarz R.T."/>
            <person name="Schetters T.P."/>
            <person name="Krause P.J."/>
            <person name="Gorenflot A."/>
            <person name="Berry V."/>
            <person name="Barbe V."/>
            <person name="Ben Mamoun C."/>
        </authorList>
    </citation>
    <scope>NUCLEOTIDE SEQUENCE [LARGE SCALE GENOMIC DNA]</scope>
    <source>
        <strain evidence="4 5">RI</strain>
    </source>
</reference>
<evidence type="ECO:0000256" key="2">
    <source>
        <dbReference type="SAM" id="MobiDB-lite"/>
    </source>
</evidence>
<feature type="domain" description="RRM" evidence="3">
    <location>
        <begin position="35"/>
        <end position="113"/>
    </location>
</feature>
<keyword evidence="5" id="KW-1185">Reference proteome</keyword>
<organism evidence="4 5">
    <name type="scientific">Babesia microti (strain RI)</name>
    <dbReference type="NCBI Taxonomy" id="1133968"/>
    <lineage>
        <taxon>Eukaryota</taxon>
        <taxon>Sar</taxon>
        <taxon>Alveolata</taxon>
        <taxon>Apicomplexa</taxon>
        <taxon>Aconoidasida</taxon>
        <taxon>Piroplasmida</taxon>
        <taxon>Babesiidae</taxon>
        <taxon>Babesia</taxon>
    </lineage>
</organism>
<dbReference type="AlphaFoldDB" id="A0A1R4AB89"/>
<reference evidence="4 5" key="2">
    <citation type="journal article" date="2013" name="PLoS ONE">
        <title>Whole genome mapping and re-organization of the nuclear and mitochondrial genomes of Babesia microti isolates.</title>
        <authorList>
            <person name="Cornillot E."/>
            <person name="Dassouli A."/>
            <person name="Garg A."/>
            <person name="Pachikara N."/>
            <person name="Randazzo S."/>
            <person name="Depoix D."/>
            <person name="Carcy B."/>
            <person name="Delbecq S."/>
            <person name="Frutos R."/>
            <person name="Silva J.C."/>
            <person name="Sutton R."/>
            <person name="Krause P.J."/>
            <person name="Mamoun C.B."/>
        </authorList>
    </citation>
    <scope>NUCLEOTIDE SEQUENCE [LARGE SCALE GENOMIC DNA]</scope>
    <source>
        <strain evidence="4 5">RI</strain>
    </source>
</reference>
<dbReference type="GeneID" id="24424771"/>
<dbReference type="EMBL" id="LN871598">
    <property type="protein sequence ID" value="SJK86266.1"/>
    <property type="molecule type" value="Genomic_DNA"/>
</dbReference>
<dbReference type="InterPro" id="IPR000504">
    <property type="entry name" value="RRM_dom"/>
</dbReference>
<dbReference type="InterPro" id="IPR050441">
    <property type="entry name" value="RBM"/>
</dbReference>
<evidence type="ECO:0000313" key="5">
    <source>
        <dbReference type="Proteomes" id="UP000002899"/>
    </source>
</evidence>
<feature type="compositionally biased region" description="Basic residues" evidence="2">
    <location>
        <begin position="124"/>
        <end position="150"/>
    </location>
</feature>
<gene>
    <name evidence="4" type="ORF">BMR1_03g00685</name>
</gene>
<keyword evidence="1" id="KW-0694">RNA-binding</keyword>